<dbReference type="EMBL" id="LXQA010046788">
    <property type="protein sequence ID" value="MCI01675.1"/>
    <property type="molecule type" value="Genomic_DNA"/>
</dbReference>
<keyword evidence="1" id="KW-1133">Transmembrane helix</keyword>
<feature type="transmembrane region" description="Helical" evidence="1">
    <location>
        <begin position="30"/>
        <end position="50"/>
    </location>
</feature>
<feature type="non-terminal residue" evidence="3">
    <location>
        <position position="1"/>
    </location>
</feature>
<keyword evidence="1" id="KW-0812">Transmembrane</keyword>
<feature type="chain" id="PRO_5017376421" evidence="2">
    <location>
        <begin position="19"/>
        <end position="57"/>
    </location>
</feature>
<feature type="signal peptide" evidence="2">
    <location>
        <begin position="1"/>
        <end position="18"/>
    </location>
</feature>
<comment type="caution">
    <text evidence="3">The sequence shown here is derived from an EMBL/GenBank/DDBJ whole genome shotgun (WGS) entry which is preliminary data.</text>
</comment>
<keyword evidence="4" id="KW-1185">Reference proteome</keyword>
<dbReference type="AlphaFoldDB" id="A0A392NT73"/>
<evidence type="ECO:0000313" key="4">
    <source>
        <dbReference type="Proteomes" id="UP000265520"/>
    </source>
</evidence>
<reference evidence="3 4" key="1">
    <citation type="journal article" date="2018" name="Front. Plant Sci.">
        <title>Red Clover (Trifolium pratense) and Zigzag Clover (T. medium) - A Picture of Genomic Similarities and Differences.</title>
        <authorList>
            <person name="Dluhosova J."/>
            <person name="Istvanek J."/>
            <person name="Nedelnik J."/>
            <person name="Repkova J."/>
        </authorList>
    </citation>
    <scope>NUCLEOTIDE SEQUENCE [LARGE SCALE GENOMIC DNA]</scope>
    <source>
        <strain evidence="4">cv. 10/8</strain>
        <tissue evidence="3">Leaf</tissue>
    </source>
</reference>
<keyword evidence="2" id="KW-0732">Signal</keyword>
<name>A0A392NT73_9FABA</name>
<proteinExistence type="predicted"/>
<evidence type="ECO:0000313" key="3">
    <source>
        <dbReference type="EMBL" id="MCI01675.1"/>
    </source>
</evidence>
<sequence length="57" mass="6063">CSVLLLVFATSFAPVSETCSVSVCGFLQVHLVPIGVAFPLLFCAALYPMAHLHPTLM</sequence>
<evidence type="ECO:0000256" key="1">
    <source>
        <dbReference type="SAM" id="Phobius"/>
    </source>
</evidence>
<dbReference type="Proteomes" id="UP000265520">
    <property type="component" value="Unassembled WGS sequence"/>
</dbReference>
<keyword evidence="1" id="KW-0472">Membrane</keyword>
<organism evidence="3 4">
    <name type="scientific">Trifolium medium</name>
    <dbReference type="NCBI Taxonomy" id="97028"/>
    <lineage>
        <taxon>Eukaryota</taxon>
        <taxon>Viridiplantae</taxon>
        <taxon>Streptophyta</taxon>
        <taxon>Embryophyta</taxon>
        <taxon>Tracheophyta</taxon>
        <taxon>Spermatophyta</taxon>
        <taxon>Magnoliopsida</taxon>
        <taxon>eudicotyledons</taxon>
        <taxon>Gunneridae</taxon>
        <taxon>Pentapetalae</taxon>
        <taxon>rosids</taxon>
        <taxon>fabids</taxon>
        <taxon>Fabales</taxon>
        <taxon>Fabaceae</taxon>
        <taxon>Papilionoideae</taxon>
        <taxon>50 kb inversion clade</taxon>
        <taxon>NPAAA clade</taxon>
        <taxon>Hologalegina</taxon>
        <taxon>IRL clade</taxon>
        <taxon>Trifolieae</taxon>
        <taxon>Trifolium</taxon>
    </lineage>
</organism>
<accession>A0A392NT73</accession>
<protein>
    <submittedName>
        <fullName evidence="3">Uncharacterized protein</fullName>
    </submittedName>
</protein>
<evidence type="ECO:0000256" key="2">
    <source>
        <dbReference type="SAM" id="SignalP"/>
    </source>
</evidence>